<evidence type="ECO:0000256" key="1">
    <source>
        <dbReference type="SAM" id="MobiDB-lite"/>
    </source>
</evidence>
<protein>
    <submittedName>
        <fullName evidence="2">Uncharacterized protein</fullName>
    </submittedName>
</protein>
<dbReference type="AlphaFoldDB" id="A0A5C3N3B4"/>
<name>A0A5C3N3B4_9AGAM</name>
<feature type="region of interest" description="Disordered" evidence="1">
    <location>
        <begin position="538"/>
        <end position="566"/>
    </location>
</feature>
<feature type="compositionally biased region" description="Basic and acidic residues" evidence="1">
    <location>
        <begin position="1"/>
        <end position="12"/>
    </location>
</feature>
<evidence type="ECO:0000313" key="3">
    <source>
        <dbReference type="Proteomes" id="UP000305948"/>
    </source>
</evidence>
<organism evidence="2 3">
    <name type="scientific">Heliocybe sulcata</name>
    <dbReference type="NCBI Taxonomy" id="5364"/>
    <lineage>
        <taxon>Eukaryota</taxon>
        <taxon>Fungi</taxon>
        <taxon>Dikarya</taxon>
        <taxon>Basidiomycota</taxon>
        <taxon>Agaricomycotina</taxon>
        <taxon>Agaricomycetes</taxon>
        <taxon>Gloeophyllales</taxon>
        <taxon>Gloeophyllaceae</taxon>
        <taxon>Heliocybe</taxon>
    </lineage>
</organism>
<dbReference type="OrthoDB" id="3244156at2759"/>
<feature type="region of interest" description="Disordered" evidence="1">
    <location>
        <begin position="1"/>
        <end position="120"/>
    </location>
</feature>
<dbReference type="STRING" id="5364.A0A5C3N3B4"/>
<reference evidence="2 3" key="1">
    <citation type="journal article" date="2019" name="Nat. Ecol. Evol.">
        <title>Megaphylogeny resolves global patterns of mushroom evolution.</title>
        <authorList>
            <person name="Varga T."/>
            <person name="Krizsan K."/>
            <person name="Foldi C."/>
            <person name="Dima B."/>
            <person name="Sanchez-Garcia M."/>
            <person name="Sanchez-Ramirez S."/>
            <person name="Szollosi G.J."/>
            <person name="Szarkandi J.G."/>
            <person name="Papp V."/>
            <person name="Albert L."/>
            <person name="Andreopoulos W."/>
            <person name="Angelini C."/>
            <person name="Antonin V."/>
            <person name="Barry K.W."/>
            <person name="Bougher N.L."/>
            <person name="Buchanan P."/>
            <person name="Buyck B."/>
            <person name="Bense V."/>
            <person name="Catcheside P."/>
            <person name="Chovatia M."/>
            <person name="Cooper J."/>
            <person name="Damon W."/>
            <person name="Desjardin D."/>
            <person name="Finy P."/>
            <person name="Geml J."/>
            <person name="Haridas S."/>
            <person name="Hughes K."/>
            <person name="Justo A."/>
            <person name="Karasinski D."/>
            <person name="Kautmanova I."/>
            <person name="Kiss B."/>
            <person name="Kocsube S."/>
            <person name="Kotiranta H."/>
            <person name="LaButti K.M."/>
            <person name="Lechner B.E."/>
            <person name="Liimatainen K."/>
            <person name="Lipzen A."/>
            <person name="Lukacs Z."/>
            <person name="Mihaltcheva S."/>
            <person name="Morgado L.N."/>
            <person name="Niskanen T."/>
            <person name="Noordeloos M.E."/>
            <person name="Ohm R.A."/>
            <person name="Ortiz-Santana B."/>
            <person name="Ovrebo C."/>
            <person name="Racz N."/>
            <person name="Riley R."/>
            <person name="Savchenko A."/>
            <person name="Shiryaev A."/>
            <person name="Soop K."/>
            <person name="Spirin V."/>
            <person name="Szebenyi C."/>
            <person name="Tomsovsky M."/>
            <person name="Tulloss R.E."/>
            <person name="Uehling J."/>
            <person name="Grigoriev I.V."/>
            <person name="Vagvolgyi C."/>
            <person name="Papp T."/>
            <person name="Martin F.M."/>
            <person name="Miettinen O."/>
            <person name="Hibbett D.S."/>
            <person name="Nagy L.G."/>
        </authorList>
    </citation>
    <scope>NUCLEOTIDE SEQUENCE [LARGE SCALE GENOMIC DNA]</scope>
    <source>
        <strain evidence="2 3">OMC1185</strain>
    </source>
</reference>
<accession>A0A5C3N3B4</accession>
<dbReference type="EMBL" id="ML213510">
    <property type="protein sequence ID" value="TFK52124.1"/>
    <property type="molecule type" value="Genomic_DNA"/>
</dbReference>
<feature type="compositionally biased region" description="Polar residues" evidence="1">
    <location>
        <begin position="427"/>
        <end position="442"/>
    </location>
</feature>
<dbReference type="Proteomes" id="UP000305948">
    <property type="component" value="Unassembled WGS sequence"/>
</dbReference>
<feature type="region of interest" description="Disordered" evidence="1">
    <location>
        <begin position="183"/>
        <end position="296"/>
    </location>
</feature>
<proteinExistence type="predicted"/>
<keyword evidence="3" id="KW-1185">Reference proteome</keyword>
<feature type="compositionally biased region" description="Basic residues" evidence="1">
    <location>
        <begin position="33"/>
        <end position="42"/>
    </location>
</feature>
<feature type="compositionally biased region" description="Polar residues" evidence="1">
    <location>
        <begin position="72"/>
        <end position="91"/>
    </location>
</feature>
<feature type="compositionally biased region" description="Basic and acidic residues" evidence="1">
    <location>
        <begin position="386"/>
        <end position="396"/>
    </location>
</feature>
<evidence type="ECO:0000313" key="2">
    <source>
        <dbReference type="EMBL" id="TFK52124.1"/>
    </source>
</evidence>
<gene>
    <name evidence="2" type="ORF">OE88DRAFT_1658944</name>
</gene>
<feature type="region of interest" description="Disordered" evidence="1">
    <location>
        <begin position="371"/>
        <end position="442"/>
    </location>
</feature>
<feature type="compositionally biased region" description="Polar residues" evidence="1">
    <location>
        <begin position="43"/>
        <end position="52"/>
    </location>
</feature>
<sequence>MSDFIEYRDNNARLEPAYPRQADSYAASELNRHRPSTKHSRRTQASYASNGTWIPYPDYPAPPTPYRGHSPGPTSRDTQGSFATWDNAAQQSYPPPPDAYRAPSPAMTARTRGRSEAGEPEFEYMDAAPGTVEEHEIAEVDEVGDIMDLTPEVEPEPRATKGRFVGGFFAGLKKLPKAVLRGRQPPVDEYPRFSAPQYEPTPHISYAPTIDPPADHRASSPPLSHHSSHRSQNRHDDAMSRANGDASSTAVHQGPAPTRIVTNAPAPLLGLASPNLRPTSDYDKMTTPPRTPTAPSITSYLTRVHRFLKTLSGLPWVAPSTGRVAIDYFPGENPRSRYLYPRYREREQNRAWYTSKHKDVDLLSGDIPLQSRRTTRTTRTTFDGTVDTHHQREHSTHQPHRSRTQRSGAPSTNNPARRPRRPPRSYAGNTRSYTSGSYSLSRAGSPIPPMPFASPSHSHLAFMDPHHHAQVSYPYGYTYSPSPPQPMYLIPGPAPASGNAADGQQLLGKGEGQGQGAASPVQAVQPAMPVYLVAGLPPQPMAAPGSPIQRVRSGGSTPRAGSPKSR</sequence>